<evidence type="ECO:0000313" key="1">
    <source>
        <dbReference type="EMBL" id="TCK16802.1"/>
    </source>
</evidence>
<reference evidence="1 2" key="1">
    <citation type="submission" date="2019-03" db="EMBL/GenBank/DDBJ databases">
        <title>Genomic Encyclopedia of Type Strains, Phase IV (KMG-IV): sequencing the most valuable type-strain genomes for metagenomic binning, comparative biology and taxonomic classification.</title>
        <authorList>
            <person name="Goeker M."/>
        </authorList>
    </citation>
    <scope>NUCLEOTIDE SEQUENCE [LARGE SCALE GENOMIC DNA]</scope>
    <source>
        <strain evidence="1 2">DSM 19610</strain>
    </source>
</reference>
<proteinExistence type="predicted"/>
<dbReference type="AlphaFoldDB" id="A0A4R1HHX4"/>
<sequence length="179" mass="20296">MQAPEPLSQLLSDNDLSLADWYGEPLDARQAEYWVRQLLASSARTRLRFRDRLAELVARYWSGRDAEMSYYSLLAIAQNDIERALLELCYGQLLLARKRQPARKHLDAGFALAAHLWPADDYFRVMKRHQALAVLPLSTKTAAPSGLEALLKEACVIDRLTGTARHHDHAEGEHCDTLD</sequence>
<evidence type="ECO:0000313" key="2">
    <source>
        <dbReference type="Proteomes" id="UP000295707"/>
    </source>
</evidence>
<dbReference type="EMBL" id="SMFX01000001">
    <property type="protein sequence ID" value="TCK16802.1"/>
    <property type="molecule type" value="Genomic_DNA"/>
</dbReference>
<dbReference type="Proteomes" id="UP000295707">
    <property type="component" value="Unassembled WGS sequence"/>
</dbReference>
<accession>A0A4R1HHX4</accession>
<comment type="caution">
    <text evidence="1">The sequence shown here is derived from an EMBL/GenBank/DDBJ whole genome shotgun (WGS) entry which is preliminary data.</text>
</comment>
<protein>
    <submittedName>
        <fullName evidence="1">Uncharacterized protein</fullName>
    </submittedName>
</protein>
<organism evidence="1 2">
    <name type="scientific">Thiogranum longum</name>
    <dbReference type="NCBI Taxonomy" id="1537524"/>
    <lineage>
        <taxon>Bacteria</taxon>
        <taxon>Pseudomonadati</taxon>
        <taxon>Pseudomonadota</taxon>
        <taxon>Gammaproteobacteria</taxon>
        <taxon>Chromatiales</taxon>
        <taxon>Ectothiorhodospiraceae</taxon>
        <taxon>Thiogranum</taxon>
    </lineage>
</organism>
<dbReference type="OrthoDB" id="9840600at2"/>
<keyword evidence="2" id="KW-1185">Reference proteome</keyword>
<name>A0A4R1HHX4_9GAMM</name>
<gene>
    <name evidence="1" type="ORF">DFR30_0021</name>
</gene>